<sequence>MSFRVSTTHVDATVDPSSPYSVISQVLVSTLRPSFYGLCFSAPSHCRSTHTLSLSQLSSSWTDKFAFSWCWADEEVLLLEHETWTLGVTCSNPHLLLHILDELSFEDWLNLSNMSFFERLRSRLLDFIQPNRIARFFMTLRNTNSVIAGTLPLAMMNLLEWGPGRDLILYCPAQSKGRATSLSVLVTRNGEMMGGECLDDFQPVALMEDMPESYCGARSWKDKYTLVFEWDDFLSDLGDMGGDSV</sequence>
<protein>
    <submittedName>
        <fullName evidence="1">Uncharacterized protein</fullName>
    </submittedName>
</protein>
<name>A0A4S8M814_DENBC</name>
<dbReference type="EMBL" id="ML179145">
    <property type="protein sequence ID" value="THU97973.1"/>
    <property type="molecule type" value="Genomic_DNA"/>
</dbReference>
<organism evidence="1 2">
    <name type="scientific">Dendrothele bispora (strain CBS 962.96)</name>
    <dbReference type="NCBI Taxonomy" id="1314807"/>
    <lineage>
        <taxon>Eukaryota</taxon>
        <taxon>Fungi</taxon>
        <taxon>Dikarya</taxon>
        <taxon>Basidiomycota</taxon>
        <taxon>Agaricomycotina</taxon>
        <taxon>Agaricomycetes</taxon>
        <taxon>Agaricomycetidae</taxon>
        <taxon>Agaricales</taxon>
        <taxon>Agaricales incertae sedis</taxon>
        <taxon>Dendrothele</taxon>
    </lineage>
</organism>
<proteinExistence type="predicted"/>
<evidence type="ECO:0000313" key="2">
    <source>
        <dbReference type="Proteomes" id="UP000297245"/>
    </source>
</evidence>
<gene>
    <name evidence="1" type="ORF">K435DRAFT_796067</name>
</gene>
<evidence type="ECO:0000313" key="1">
    <source>
        <dbReference type="EMBL" id="THU97973.1"/>
    </source>
</evidence>
<accession>A0A4S8M814</accession>
<keyword evidence="2" id="KW-1185">Reference proteome</keyword>
<dbReference type="AlphaFoldDB" id="A0A4S8M814"/>
<dbReference type="Proteomes" id="UP000297245">
    <property type="component" value="Unassembled WGS sequence"/>
</dbReference>
<reference evidence="1 2" key="1">
    <citation type="journal article" date="2019" name="Nat. Ecol. Evol.">
        <title>Megaphylogeny resolves global patterns of mushroom evolution.</title>
        <authorList>
            <person name="Varga T."/>
            <person name="Krizsan K."/>
            <person name="Foldi C."/>
            <person name="Dima B."/>
            <person name="Sanchez-Garcia M."/>
            <person name="Sanchez-Ramirez S."/>
            <person name="Szollosi G.J."/>
            <person name="Szarkandi J.G."/>
            <person name="Papp V."/>
            <person name="Albert L."/>
            <person name="Andreopoulos W."/>
            <person name="Angelini C."/>
            <person name="Antonin V."/>
            <person name="Barry K.W."/>
            <person name="Bougher N.L."/>
            <person name="Buchanan P."/>
            <person name="Buyck B."/>
            <person name="Bense V."/>
            <person name="Catcheside P."/>
            <person name="Chovatia M."/>
            <person name="Cooper J."/>
            <person name="Damon W."/>
            <person name="Desjardin D."/>
            <person name="Finy P."/>
            <person name="Geml J."/>
            <person name="Haridas S."/>
            <person name="Hughes K."/>
            <person name="Justo A."/>
            <person name="Karasinski D."/>
            <person name="Kautmanova I."/>
            <person name="Kiss B."/>
            <person name="Kocsube S."/>
            <person name="Kotiranta H."/>
            <person name="LaButti K.M."/>
            <person name="Lechner B.E."/>
            <person name="Liimatainen K."/>
            <person name="Lipzen A."/>
            <person name="Lukacs Z."/>
            <person name="Mihaltcheva S."/>
            <person name="Morgado L.N."/>
            <person name="Niskanen T."/>
            <person name="Noordeloos M.E."/>
            <person name="Ohm R.A."/>
            <person name="Ortiz-Santana B."/>
            <person name="Ovrebo C."/>
            <person name="Racz N."/>
            <person name="Riley R."/>
            <person name="Savchenko A."/>
            <person name="Shiryaev A."/>
            <person name="Soop K."/>
            <person name="Spirin V."/>
            <person name="Szebenyi C."/>
            <person name="Tomsovsky M."/>
            <person name="Tulloss R.E."/>
            <person name="Uehling J."/>
            <person name="Grigoriev I.V."/>
            <person name="Vagvolgyi C."/>
            <person name="Papp T."/>
            <person name="Martin F.M."/>
            <person name="Miettinen O."/>
            <person name="Hibbett D.S."/>
            <person name="Nagy L.G."/>
        </authorList>
    </citation>
    <scope>NUCLEOTIDE SEQUENCE [LARGE SCALE GENOMIC DNA]</scope>
    <source>
        <strain evidence="1 2">CBS 962.96</strain>
    </source>
</reference>